<proteinExistence type="predicted"/>
<dbReference type="EMBL" id="SMAD01000006">
    <property type="protein sequence ID" value="TCS86779.1"/>
    <property type="molecule type" value="Genomic_DNA"/>
</dbReference>
<dbReference type="Proteomes" id="UP000295807">
    <property type="component" value="Unassembled WGS sequence"/>
</dbReference>
<comment type="caution">
    <text evidence="1">The sequence shown here is derived from an EMBL/GenBank/DDBJ whole genome shotgun (WGS) entry which is preliminary data.</text>
</comment>
<sequence>MVGGGIGLLHGADFGCPVSLRLIFRIPAATRPP</sequence>
<dbReference type="AlphaFoldDB" id="A0A4R3KRL9"/>
<protein>
    <submittedName>
        <fullName evidence="1">Uncharacterized protein</fullName>
    </submittedName>
</protein>
<name>A0A4R3KRL9_9SPHI</name>
<keyword evidence="2" id="KW-1185">Reference proteome</keyword>
<gene>
    <name evidence="1" type="ORF">EDD80_10689</name>
</gene>
<accession>A0A4R3KRL9</accession>
<evidence type="ECO:0000313" key="1">
    <source>
        <dbReference type="EMBL" id="TCS86779.1"/>
    </source>
</evidence>
<reference evidence="1 2" key="1">
    <citation type="submission" date="2019-03" db="EMBL/GenBank/DDBJ databases">
        <title>Genomic Encyclopedia of Type Strains, Phase IV (KMG-IV): sequencing the most valuable type-strain genomes for metagenomic binning, comparative biology and taxonomic classification.</title>
        <authorList>
            <person name="Goeker M."/>
        </authorList>
    </citation>
    <scope>NUCLEOTIDE SEQUENCE [LARGE SCALE GENOMIC DNA]</scope>
    <source>
        <strain evidence="1 2">DSM 21100</strain>
    </source>
</reference>
<evidence type="ECO:0000313" key="2">
    <source>
        <dbReference type="Proteomes" id="UP000295807"/>
    </source>
</evidence>
<organism evidence="1 2">
    <name type="scientific">Anseongella ginsenosidimutans</name>
    <dbReference type="NCBI Taxonomy" id="496056"/>
    <lineage>
        <taxon>Bacteria</taxon>
        <taxon>Pseudomonadati</taxon>
        <taxon>Bacteroidota</taxon>
        <taxon>Sphingobacteriia</taxon>
        <taxon>Sphingobacteriales</taxon>
        <taxon>Sphingobacteriaceae</taxon>
        <taxon>Anseongella</taxon>
    </lineage>
</organism>